<accession>A0A1I1FNM1</accession>
<dbReference type="EMBL" id="FOLH01000002">
    <property type="protein sequence ID" value="SFC00924.1"/>
    <property type="molecule type" value="Genomic_DNA"/>
</dbReference>
<dbReference type="InterPro" id="IPR021233">
    <property type="entry name" value="DUF2783"/>
</dbReference>
<organism evidence="1 2">
    <name type="scientific">Marinospirillum celere</name>
    <dbReference type="NCBI Taxonomy" id="1122252"/>
    <lineage>
        <taxon>Bacteria</taxon>
        <taxon>Pseudomonadati</taxon>
        <taxon>Pseudomonadota</taxon>
        <taxon>Gammaproteobacteria</taxon>
        <taxon>Oceanospirillales</taxon>
        <taxon>Oceanospirillaceae</taxon>
        <taxon>Marinospirillum</taxon>
    </lineage>
</organism>
<evidence type="ECO:0008006" key="3">
    <source>
        <dbReference type="Google" id="ProtNLM"/>
    </source>
</evidence>
<dbReference type="STRING" id="1122252.SAMN05660443_1121"/>
<dbReference type="Proteomes" id="UP000199058">
    <property type="component" value="Unassembled WGS sequence"/>
</dbReference>
<reference evidence="1 2" key="1">
    <citation type="submission" date="2016-10" db="EMBL/GenBank/DDBJ databases">
        <authorList>
            <person name="de Groot N.N."/>
        </authorList>
    </citation>
    <scope>NUCLEOTIDE SEQUENCE [LARGE SCALE GENOMIC DNA]</scope>
    <source>
        <strain evidence="1 2">DSM 18438</strain>
    </source>
</reference>
<proteinExistence type="predicted"/>
<dbReference type="AlphaFoldDB" id="A0A1I1FNM1"/>
<gene>
    <name evidence="1" type="ORF">SAMN05660443_1121</name>
</gene>
<evidence type="ECO:0000313" key="1">
    <source>
        <dbReference type="EMBL" id="SFC00924.1"/>
    </source>
</evidence>
<dbReference type="Pfam" id="PF10932">
    <property type="entry name" value="DUF2783"/>
    <property type="match status" value="1"/>
</dbReference>
<protein>
    <recommendedName>
        <fullName evidence="3">DUF2783 domain-containing protein</fullName>
    </recommendedName>
</protein>
<dbReference type="RefSeq" id="WP_091960439.1">
    <property type="nucleotide sequence ID" value="NZ_FOLH01000002.1"/>
</dbReference>
<keyword evidence="2" id="KW-1185">Reference proteome</keyword>
<dbReference type="OrthoDB" id="6460891at2"/>
<evidence type="ECO:0000313" key="2">
    <source>
        <dbReference type="Proteomes" id="UP000199058"/>
    </source>
</evidence>
<sequence>MKLNLNRNLEKYDDFYEKLIAMQRNKTEDQIQLMNAKLLLILANHIGDEQILEEAIQTASAS</sequence>
<name>A0A1I1FNM1_9GAMM</name>